<evidence type="ECO:0000256" key="4">
    <source>
        <dbReference type="ARBA" id="ARBA00022984"/>
    </source>
</evidence>
<feature type="binding site" evidence="7">
    <location>
        <begin position="183"/>
        <end position="184"/>
    </location>
    <ligand>
        <name>substrate</name>
    </ligand>
</feature>
<feature type="active site" description="Proton donor/acceptor" evidence="7">
    <location>
        <position position="70"/>
    </location>
</feature>
<dbReference type="HAMAP" id="MF_00258">
    <property type="entry name" value="Glu_racemase"/>
    <property type="match status" value="1"/>
</dbReference>
<keyword evidence="9" id="KW-1185">Reference proteome</keyword>
<evidence type="ECO:0000313" key="9">
    <source>
        <dbReference type="Proteomes" id="UP001523262"/>
    </source>
</evidence>
<dbReference type="PROSITE" id="PS00923">
    <property type="entry name" value="ASP_GLU_RACEMASE_1"/>
    <property type="match status" value="1"/>
</dbReference>
<organism evidence="8 9">
    <name type="scientific">Neobacillus pocheonensis</name>
    <dbReference type="NCBI Taxonomy" id="363869"/>
    <lineage>
        <taxon>Bacteria</taxon>
        <taxon>Bacillati</taxon>
        <taxon>Bacillota</taxon>
        <taxon>Bacilli</taxon>
        <taxon>Bacillales</taxon>
        <taxon>Bacillaceae</taxon>
        <taxon>Neobacillus</taxon>
    </lineage>
</organism>
<evidence type="ECO:0000256" key="3">
    <source>
        <dbReference type="ARBA" id="ARBA00022960"/>
    </source>
</evidence>
<keyword evidence="5 7" id="KW-0413">Isomerase</keyword>
<dbReference type="InterPro" id="IPR004391">
    <property type="entry name" value="Glu_race"/>
</dbReference>
<dbReference type="EMBL" id="JAMQCR010000002">
    <property type="protein sequence ID" value="MCM2534704.1"/>
    <property type="molecule type" value="Genomic_DNA"/>
</dbReference>
<evidence type="ECO:0000256" key="1">
    <source>
        <dbReference type="ARBA" id="ARBA00001602"/>
    </source>
</evidence>
<feature type="binding site" evidence="7">
    <location>
        <begin position="7"/>
        <end position="8"/>
    </location>
    <ligand>
        <name>substrate</name>
    </ligand>
</feature>
<dbReference type="PANTHER" id="PTHR21198">
    <property type="entry name" value="GLUTAMATE RACEMASE"/>
    <property type="match status" value="1"/>
</dbReference>
<evidence type="ECO:0000256" key="6">
    <source>
        <dbReference type="ARBA" id="ARBA00023316"/>
    </source>
</evidence>
<dbReference type="InterPro" id="IPR001920">
    <property type="entry name" value="Asp/Glu_race"/>
</dbReference>
<sequence>MRIGFFDSGIGGITVLHQALKYLPNEDYIFYADTFHVPYGEKSKEEVREYIFNAVDFIANQGVKALVIACNTATSIAVKDLRKKYDFPVLGIEPAVKPAVHYCEGKQKKVLVLATNLTLKEEKFHNLVKSIDHHDIVESLPLPGLVEFAENFEFREEIVVPYLREKLGSLDLEQYGTIVLGCTHFPYFENSIKKLFPEEVDIISGSIGTAKNLSRILKARNQINDGTGDIVYFKSGYKVEDKNSLSNYKRLLVMLDELQLLSPKL</sequence>
<protein>
    <recommendedName>
        <fullName evidence="2 7">Glutamate racemase</fullName>
        <ecNumber evidence="2 7">5.1.1.3</ecNumber>
    </recommendedName>
</protein>
<evidence type="ECO:0000256" key="5">
    <source>
        <dbReference type="ARBA" id="ARBA00023235"/>
    </source>
</evidence>
<evidence type="ECO:0000256" key="2">
    <source>
        <dbReference type="ARBA" id="ARBA00013090"/>
    </source>
</evidence>
<comment type="function">
    <text evidence="7">Provides the (R)-glutamate required for cell wall biosynthesis.</text>
</comment>
<dbReference type="EC" id="5.1.1.3" evidence="2 7"/>
<dbReference type="InterPro" id="IPR018187">
    <property type="entry name" value="Asp/Glu_racemase_AS_1"/>
</dbReference>
<dbReference type="Gene3D" id="3.40.50.1860">
    <property type="match status" value="2"/>
</dbReference>
<feature type="binding site" evidence="7">
    <location>
        <begin position="71"/>
        <end position="72"/>
    </location>
    <ligand>
        <name>substrate</name>
    </ligand>
</feature>
<dbReference type="NCBIfam" id="TIGR00067">
    <property type="entry name" value="glut_race"/>
    <property type="match status" value="1"/>
</dbReference>
<dbReference type="SUPFAM" id="SSF53681">
    <property type="entry name" value="Aspartate/glutamate racemase"/>
    <property type="match status" value="2"/>
</dbReference>
<comment type="similarity">
    <text evidence="7">Belongs to the aspartate/glutamate racemases family.</text>
</comment>
<keyword evidence="6 7" id="KW-0961">Cell wall biogenesis/degradation</keyword>
<keyword evidence="4 7" id="KW-0573">Peptidoglycan synthesis</keyword>
<evidence type="ECO:0000313" key="8">
    <source>
        <dbReference type="EMBL" id="MCM2534704.1"/>
    </source>
</evidence>
<dbReference type="Proteomes" id="UP001523262">
    <property type="component" value="Unassembled WGS sequence"/>
</dbReference>
<feature type="binding site" evidence="7">
    <location>
        <begin position="39"/>
        <end position="40"/>
    </location>
    <ligand>
        <name>substrate</name>
    </ligand>
</feature>
<name>A0ABT0WEG0_9BACI</name>
<evidence type="ECO:0000256" key="7">
    <source>
        <dbReference type="HAMAP-Rule" id="MF_00258"/>
    </source>
</evidence>
<dbReference type="PANTHER" id="PTHR21198:SF3">
    <property type="entry name" value="GLUTAMATE RACEMASE"/>
    <property type="match status" value="1"/>
</dbReference>
<keyword evidence="3 7" id="KW-0133">Cell shape</keyword>
<dbReference type="GO" id="GO:0008881">
    <property type="term" value="F:glutamate racemase activity"/>
    <property type="evidence" value="ECO:0007669"/>
    <property type="project" value="UniProtKB-EC"/>
</dbReference>
<gene>
    <name evidence="7 8" type="primary">murI</name>
    <name evidence="8" type="ORF">NDK43_23120</name>
</gene>
<proteinExistence type="inferred from homology"/>
<comment type="caution">
    <text evidence="8">The sequence shown here is derived from an EMBL/GenBank/DDBJ whole genome shotgun (WGS) entry which is preliminary data.</text>
</comment>
<dbReference type="InterPro" id="IPR015942">
    <property type="entry name" value="Asp/Glu/hydantoin_racemase"/>
</dbReference>
<reference evidence="8 9" key="1">
    <citation type="submission" date="2022-06" db="EMBL/GenBank/DDBJ databases">
        <authorList>
            <person name="Jeon C.O."/>
        </authorList>
    </citation>
    <scope>NUCLEOTIDE SEQUENCE [LARGE SCALE GENOMIC DNA]</scope>
    <source>
        <strain evidence="8 9">KCTC 13943</strain>
    </source>
</reference>
<accession>A0ABT0WEG0</accession>
<dbReference type="Pfam" id="PF01177">
    <property type="entry name" value="Asp_Glu_race"/>
    <property type="match status" value="1"/>
</dbReference>
<comment type="catalytic activity">
    <reaction evidence="1 7">
        <text>L-glutamate = D-glutamate</text>
        <dbReference type="Rhea" id="RHEA:12813"/>
        <dbReference type="ChEBI" id="CHEBI:29985"/>
        <dbReference type="ChEBI" id="CHEBI:29986"/>
        <dbReference type="EC" id="5.1.1.3"/>
    </reaction>
</comment>
<comment type="pathway">
    <text evidence="7">Cell wall biogenesis; peptidoglycan biosynthesis.</text>
</comment>
<feature type="active site" description="Proton donor/acceptor" evidence="7">
    <location>
        <position position="182"/>
    </location>
</feature>